<feature type="transmembrane region" description="Helical" evidence="9">
    <location>
        <begin position="417"/>
        <end position="436"/>
    </location>
</feature>
<evidence type="ECO:0000256" key="8">
    <source>
        <dbReference type="ARBA" id="ARBA00030855"/>
    </source>
</evidence>
<feature type="transmembrane region" description="Helical" evidence="9">
    <location>
        <begin position="169"/>
        <end position="189"/>
    </location>
</feature>
<feature type="transmembrane region" description="Helical" evidence="9">
    <location>
        <begin position="279"/>
        <end position="299"/>
    </location>
</feature>
<dbReference type="GO" id="GO:0005886">
    <property type="term" value="C:plasma membrane"/>
    <property type="evidence" value="ECO:0007669"/>
    <property type="project" value="UniProtKB-SubCell"/>
</dbReference>
<dbReference type="InterPro" id="IPR051327">
    <property type="entry name" value="MATE_MepA_subfamily"/>
</dbReference>
<dbReference type="InterPro" id="IPR002528">
    <property type="entry name" value="MATE_fam"/>
</dbReference>
<keyword evidence="3" id="KW-0813">Transport</keyword>
<comment type="caution">
    <text evidence="10">The sequence shown here is derived from an EMBL/GenBank/DDBJ whole genome shotgun (WGS) entry which is preliminary data.</text>
</comment>
<evidence type="ECO:0000256" key="4">
    <source>
        <dbReference type="ARBA" id="ARBA00022475"/>
    </source>
</evidence>
<keyword evidence="5 9" id="KW-0812">Transmembrane</keyword>
<organism evidence="10 11">
    <name type="scientific">Photobacterium swingsii</name>
    <dbReference type="NCBI Taxonomy" id="680026"/>
    <lineage>
        <taxon>Bacteria</taxon>
        <taxon>Pseudomonadati</taxon>
        <taxon>Pseudomonadota</taxon>
        <taxon>Gammaproteobacteria</taxon>
        <taxon>Vibrionales</taxon>
        <taxon>Vibrionaceae</taxon>
        <taxon>Photobacterium</taxon>
    </lineage>
</organism>
<dbReference type="GO" id="GO:0042910">
    <property type="term" value="F:xenobiotic transmembrane transporter activity"/>
    <property type="evidence" value="ECO:0007669"/>
    <property type="project" value="InterPro"/>
</dbReference>
<dbReference type="Pfam" id="PF01554">
    <property type="entry name" value="MatE"/>
    <property type="match status" value="2"/>
</dbReference>
<evidence type="ECO:0000313" key="11">
    <source>
        <dbReference type="Proteomes" id="UP000240481"/>
    </source>
</evidence>
<name>A0A0J8V897_9GAMM</name>
<dbReference type="PANTHER" id="PTHR43823:SF3">
    <property type="entry name" value="MULTIDRUG EXPORT PROTEIN MEPA"/>
    <property type="match status" value="1"/>
</dbReference>
<evidence type="ECO:0000256" key="9">
    <source>
        <dbReference type="SAM" id="Phobius"/>
    </source>
</evidence>
<dbReference type="EMBL" id="PYLZ01000016">
    <property type="protein sequence ID" value="PSW20892.1"/>
    <property type="molecule type" value="Genomic_DNA"/>
</dbReference>
<gene>
    <name evidence="10" type="ORF">C9I94_21725</name>
</gene>
<dbReference type="Proteomes" id="UP000240481">
    <property type="component" value="Unassembled WGS sequence"/>
</dbReference>
<evidence type="ECO:0000256" key="1">
    <source>
        <dbReference type="ARBA" id="ARBA00004429"/>
    </source>
</evidence>
<evidence type="ECO:0000256" key="7">
    <source>
        <dbReference type="ARBA" id="ARBA00023136"/>
    </source>
</evidence>
<comment type="subcellular location">
    <subcellularLocation>
        <location evidence="1">Cell inner membrane</location>
        <topology evidence="1">Multi-pass membrane protein</topology>
    </subcellularLocation>
</comment>
<feature type="transmembrane region" description="Helical" evidence="9">
    <location>
        <begin position="57"/>
        <end position="79"/>
    </location>
</feature>
<reference evidence="10 11" key="1">
    <citation type="submission" date="2018-01" db="EMBL/GenBank/DDBJ databases">
        <title>Whole genome sequencing of Histamine producing bacteria.</title>
        <authorList>
            <person name="Butler K."/>
        </authorList>
    </citation>
    <scope>NUCLEOTIDE SEQUENCE [LARGE SCALE GENOMIC DNA]</scope>
    <source>
        <strain evidence="10 11">DSM 24669</strain>
    </source>
</reference>
<dbReference type="RefSeq" id="WP_048899894.1">
    <property type="nucleotide sequence ID" value="NZ_AP024852.1"/>
</dbReference>
<keyword evidence="4" id="KW-1003">Cell membrane</keyword>
<dbReference type="OrthoDB" id="9806302at2"/>
<feature type="transmembrane region" description="Helical" evidence="9">
    <location>
        <begin position="237"/>
        <end position="259"/>
    </location>
</feature>
<feature type="transmembrane region" description="Helical" evidence="9">
    <location>
        <begin position="356"/>
        <end position="379"/>
    </location>
</feature>
<protein>
    <recommendedName>
        <fullName evidence="2">Multidrug resistance protein NorM</fullName>
    </recommendedName>
    <alternativeName>
        <fullName evidence="8">Na(+)/drug antiporter</fullName>
    </alternativeName>
</protein>
<dbReference type="PIRSF" id="PIRSF006603">
    <property type="entry name" value="DinF"/>
    <property type="match status" value="1"/>
</dbReference>
<keyword evidence="11" id="KW-1185">Reference proteome</keyword>
<evidence type="ECO:0000256" key="3">
    <source>
        <dbReference type="ARBA" id="ARBA00022448"/>
    </source>
</evidence>
<dbReference type="InterPro" id="IPR048279">
    <property type="entry name" value="MdtK-like"/>
</dbReference>
<keyword evidence="6 9" id="KW-1133">Transmembrane helix</keyword>
<feature type="transmembrane region" description="Helical" evidence="9">
    <location>
        <begin position="391"/>
        <end position="411"/>
    </location>
</feature>
<feature type="transmembrane region" description="Helical" evidence="9">
    <location>
        <begin position="12"/>
        <end position="37"/>
    </location>
</feature>
<evidence type="ECO:0000256" key="6">
    <source>
        <dbReference type="ARBA" id="ARBA00022989"/>
    </source>
</evidence>
<evidence type="ECO:0000256" key="5">
    <source>
        <dbReference type="ARBA" id="ARBA00022692"/>
    </source>
</evidence>
<feature type="transmembrane region" description="Helical" evidence="9">
    <location>
        <begin position="195"/>
        <end position="216"/>
    </location>
</feature>
<keyword evidence="7 9" id="KW-0472">Membrane</keyword>
<evidence type="ECO:0000313" key="10">
    <source>
        <dbReference type="EMBL" id="PSW20892.1"/>
    </source>
</evidence>
<proteinExistence type="predicted"/>
<feature type="transmembrane region" description="Helical" evidence="9">
    <location>
        <begin position="311"/>
        <end position="336"/>
    </location>
</feature>
<sequence>MTTPYNRALDGAVLPTFFYYAIPSLFGLLAISTAGVVDGIFVGRYLGANALAAINLLIPYFTFMFAIALMVAIGGSVVAGKHLGEKDNVSANAIFTLSLLAILAFTLVMAIFNMFFHSKIFVLLGAPPALHNEMYRYLSVMSFCFVIQLSGMVLYYFIRTDGKPMLGTIALLVGAATNIALDAFFLGYLRWEIEWAAWATTLAQTGQCLILLSFFCHKDRQLHLTHTALKISTLMQALYNGVSEFINEIAVGVVIFTVHWLLLRHSGTNGVAGFAVTNYLLFVGTMIFYGVIDAVHVLISQNFGAKQHLRVQQVMVTSSMTVLSVSLGMVTLAWFLPSYITALFLDDINDSASQHAMLFINLIWPCFIFSGLNLLLSAYFTAIQQPRQSAYIALCRGLFLPVGLLLIFVMLNTPWHFLVALPVAEAMTFVFALTLYNKQLPKQLQFV</sequence>
<feature type="transmembrane region" description="Helical" evidence="9">
    <location>
        <begin position="135"/>
        <end position="157"/>
    </location>
</feature>
<dbReference type="STRING" id="680026.AB733_17210"/>
<dbReference type="GO" id="GO:0015297">
    <property type="term" value="F:antiporter activity"/>
    <property type="evidence" value="ECO:0007669"/>
    <property type="project" value="InterPro"/>
</dbReference>
<dbReference type="PANTHER" id="PTHR43823">
    <property type="entry name" value="SPORULATION PROTEIN YKVU"/>
    <property type="match status" value="1"/>
</dbReference>
<accession>A0A0J8V897</accession>
<evidence type="ECO:0000256" key="2">
    <source>
        <dbReference type="ARBA" id="ARBA00013489"/>
    </source>
</evidence>
<dbReference type="AlphaFoldDB" id="A0A0J8V897"/>
<feature type="transmembrane region" description="Helical" evidence="9">
    <location>
        <begin position="91"/>
        <end position="115"/>
    </location>
</feature>